<dbReference type="GO" id="GO:0008168">
    <property type="term" value="F:methyltransferase activity"/>
    <property type="evidence" value="ECO:0007669"/>
    <property type="project" value="UniProtKB-KW"/>
</dbReference>
<proteinExistence type="predicted"/>
<reference evidence="2" key="1">
    <citation type="submission" date="2024-06" db="EMBL/GenBank/DDBJ databases">
        <title>Kribbella sp. strain HUAS MG21 genome sequences.</title>
        <authorList>
            <person name="Mo P."/>
        </authorList>
    </citation>
    <scope>NUCLEOTIDE SEQUENCE</scope>
    <source>
        <strain evidence="2">HUAS MG21</strain>
    </source>
</reference>
<dbReference type="InterPro" id="IPR041698">
    <property type="entry name" value="Methyltransf_25"/>
</dbReference>
<evidence type="ECO:0000259" key="1">
    <source>
        <dbReference type="Pfam" id="PF13649"/>
    </source>
</evidence>
<dbReference type="SUPFAM" id="SSF53335">
    <property type="entry name" value="S-adenosyl-L-methionine-dependent methyltransferases"/>
    <property type="match status" value="1"/>
</dbReference>
<protein>
    <submittedName>
        <fullName evidence="2">Class I SAM-dependent methyltransferase</fullName>
        <ecNumber evidence="2">2.1.-.-</ecNumber>
    </submittedName>
</protein>
<dbReference type="EC" id="2.1.-.-" evidence="2"/>
<dbReference type="CDD" id="cd02440">
    <property type="entry name" value="AdoMet_MTases"/>
    <property type="match status" value="1"/>
</dbReference>
<dbReference type="RefSeq" id="WP_350275228.1">
    <property type="nucleotide sequence ID" value="NZ_CP158165.1"/>
</dbReference>
<dbReference type="Gene3D" id="3.40.50.150">
    <property type="entry name" value="Vaccinia Virus protein VP39"/>
    <property type="match status" value="1"/>
</dbReference>
<sequence>MINAAIAPHSSILELGCGTGRITRPLLALGHQVLAADESPDMLARVTETETVRSTIADLRLNRQFDVVLAPRRPR</sequence>
<evidence type="ECO:0000313" key="2">
    <source>
        <dbReference type="EMBL" id="XBV22385.1"/>
    </source>
</evidence>
<keyword evidence="2" id="KW-0489">Methyltransferase</keyword>
<name>A0AAU7T6R9_9ACTN</name>
<gene>
    <name evidence="2" type="ORF">ABN611_27950</name>
</gene>
<keyword evidence="2" id="KW-0808">Transferase</keyword>
<accession>A0AAU7T6R9</accession>
<dbReference type="InterPro" id="IPR029063">
    <property type="entry name" value="SAM-dependent_MTases_sf"/>
</dbReference>
<dbReference type="GO" id="GO:0032259">
    <property type="term" value="P:methylation"/>
    <property type="evidence" value="ECO:0007669"/>
    <property type="project" value="UniProtKB-KW"/>
</dbReference>
<organism evidence="2">
    <name type="scientific">Kribbella sp. HUAS MG21</name>
    <dbReference type="NCBI Taxonomy" id="3160966"/>
    <lineage>
        <taxon>Bacteria</taxon>
        <taxon>Bacillati</taxon>
        <taxon>Actinomycetota</taxon>
        <taxon>Actinomycetes</taxon>
        <taxon>Propionibacteriales</taxon>
        <taxon>Kribbellaceae</taxon>
        <taxon>Kribbella</taxon>
    </lineage>
</organism>
<dbReference type="AlphaFoldDB" id="A0AAU7T6R9"/>
<dbReference type="Pfam" id="PF13649">
    <property type="entry name" value="Methyltransf_25"/>
    <property type="match status" value="1"/>
</dbReference>
<feature type="domain" description="Methyltransferase" evidence="1">
    <location>
        <begin position="12"/>
        <end position="70"/>
    </location>
</feature>
<dbReference type="EMBL" id="CP158165">
    <property type="protein sequence ID" value="XBV22385.1"/>
    <property type="molecule type" value="Genomic_DNA"/>
</dbReference>